<protein>
    <recommendedName>
        <fullName evidence="3">Sensory transduction regulator</fullName>
    </recommendedName>
</protein>
<evidence type="ECO:0000313" key="1">
    <source>
        <dbReference type="EMBL" id="ABM16736.1"/>
    </source>
</evidence>
<dbReference type="Pfam" id="PF18908">
    <property type="entry name" value="DUF5663"/>
    <property type="match status" value="1"/>
</dbReference>
<name>A1THT6_MYCVP</name>
<organism evidence="1 2">
    <name type="scientific">Mycolicibacterium vanbaalenii (strain DSM 7251 / JCM 13017 / BCRC 16820 / KCTC 9966 / NRRL B-24157 / PYR-1)</name>
    <name type="common">Mycobacterium vanbaalenii</name>
    <dbReference type="NCBI Taxonomy" id="350058"/>
    <lineage>
        <taxon>Bacteria</taxon>
        <taxon>Bacillati</taxon>
        <taxon>Actinomycetota</taxon>
        <taxon>Actinomycetes</taxon>
        <taxon>Mycobacteriales</taxon>
        <taxon>Mycobacteriaceae</taxon>
        <taxon>Mycolicibacterium</taxon>
    </lineage>
</organism>
<dbReference type="KEGG" id="mva:Mvan_5980"/>
<keyword evidence="2" id="KW-1185">Reference proteome</keyword>
<dbReference type="InterPro" id="IPR043722">
    <property type="entry name" value="DUF5663"/>
</dbReference>
<dbReference type="InterPro" id="IPR019660">
    <property type="entry name" value="Put_sensory_transdc_reg_YbjN"/>
</dbReference>
<dbReference type="STRING" id="350058.Mvan_5980"/>
<proteinExistence type="predicted"/>
<dbReference type="EMBL" id="CP000511">
    <property type="protein sequence ID" value="ABM16736.1"/>
    <property type="molecule type" value="Genomic_DNA"/>
</dbReference>
<sequence>MPDDNNATTTVDRGIRWDMETQLAASLPGLSDTDLTDLAARVGEELQVRVGTALSSGLTSQQLDEFAQLLDRGDDCQRNDWLETHRPAYRAAVATVRADLVAEVVRTVTAANPAAAHGDRVFARLLPTSIELAEAHFDSHGLKYTRHDAGLRVLFAGGDDDETATVVWVDVAGRPGDTFTLTGAALDVNFAHEDHDRLCAFAADWNKRTWNPKAVVVTDDDGRCKVMGEVALCIGPRVARTQVDVALSRALGSIFALLAEARRTFTGAESDTESTLTDSGGSVVGV</sequence>
<dbReference type="Proteomes" id="UP000009159">
    <property type="component" value="Chromosome"/>
</dbReference>
<dbReference type="Pfam" id="PF10722">
    <property type="entry name" value="YbjN"/>
    <property type="match status" value="1"/>
</dbReference>
<evidence type="ECO:0000313" key="2">
    <source>
        <dbReference type="Proteomes" id="UP000009159"/>
    </source>
</evidence>
<dbReference type="HOGENOM" id="CLU_972620_0_0_11"/>
<dbReference type="AlphaFoldDB" id="A1THT6"/>
<reference evidence="1" key="1">
    <citation type="submission" date="2006-12" db="EMBL/GenBank/DDBJ databases">
        <title>Complete sequence of Mycobacterium vanbaalenii PYR-1.</title>
        <authorList>
            <consortium name="US DOE Joint Genome Institute"/>
            <person name="Copeland A."/>
            <person name="Lucas S."/>
            <person name="Lapidus A."/>
            <person name="Barry K."/>
            <person name="Detter J.C."/>
            <person name="Glavina del Rio T."/>
            <person name="Hammon N."/>
            <person name="Israni S."/>
            <person name="Dalin E."/>
            <person name="Tice H."/>
            <person name="Pitluck S."/>
            <person name="Singan V."/>
            <person name="Schmutz J."/>
            <person name="Larimer F."/>
            <person name="Land M."/>
            <person name="Hauser L."/>
            <person name="Kyrpides N."/>
            <person name="Anderson I.J."/>
            <person name="Miller C."/>
            <person name="Richardson P."/>
        </authorList>
    </citation>
    <scope>NUCLEOTIDE SEQUENCE [LARGE SCALE GENOMIC DNA]</scope>
    <source>
        <strain evidence="1">PYR-1</strain>
    </source>
</reference>
<accession>A1THT6</accession>
<evidence type="ECO:0008006" key="3">
    <source>
        <dbReference type="Google" id="ProtNLM"/>
    </source>
</evidence>
<gene>
    <name evidence="1" type="ordered locus">Mvan_5980</name>
</gene>
<dbReference type="RefSeq" id="WP_011783080.1">
    <property type="nucleotide sequence ID" value="NC_008726.1"/>
</dbReference>